<reference evidence="1 2" key="1">
    <citation type="journal article" date="2010" name="Proc. Natl. Acad. Sci. U.S.A.">
        <title>Enigmatic, ultrasmall, uncultivated Archaea.</title>
        <authorList>
            <person name="Baker B.J."/>
            <person name="Comolli L.R."/>
            <person name="Dick G.J."/>
            <person name="Hauser L.J."/>
            <person name="Hyatt D."/>
            <person name="Dill B.D."/>
            <person name="Land M.L."/>
            <person name="Verberkmoes N.C."/>
            <person name="Hettich R.L."/>
            <person name="Banfield J.F."/>
        </authorList>
    </citation>
    <scope>NUCLEOTIDE SEQUENCE [LARGE SCALE GENOMIC DNA]</scope>
</reference>
<protein>
    <submittedName>
        <fullName evidence="1">Uncharacterized protein</fullName>
    </submittedName>
</protein>
<dbReference type="EMBL" id="GG745603">
    <property type="protein sequence ID" value="EFD92377.1"/>
    <property type="molecule type" value="Genomic_DNA"/>
</dbReference>
<name>D6GWM4_PARA5</name>
<dbReference type="AlphaFoldDB" id="D6GWM4"/>
<organism evidence="1 2">
    <name type="scientific">Candidatus Parvarchaeum acidophilus ARMAN-5</name>
    <dbReference type="NCBI Taxonomy" id="662762"/>
    <lineage>
        <taxon>Archaea</taxon>
        <taxon>Candidatus Parvarchaeota</taxon>
        <taxon>Candidatus Parvarchaeum</taxon>
    </lineage>
</organism>
<accession>D6GWM4</accession>
<proteinExistence type="predicted"/>
<dbReference type="Proteomes" id="UP000009376">
    <property type="component" value="Unassembled WGS sequence"/>
</dbReference>
<evidence type="ECO:0000313" key="2">
    <source>
        <dbReference type="Proteomes" id="UP000009376"/>
    </source>
</evidence>
<evidence type="ECO:0000313" key="1">
    <source>
        <dbReference type="EMBL" id="EFD92377.1"/>
    </source>
</evidence>
<gene>
    <name evidence="1" type="ORF">BJBARM5_0894</name>
</gene>
<sequence length="38" mass="4626">MYNPHEKRNKKDRSPTKMDFYRANIAITWQKKSSDVIK</sequence>